<organism evidence="3 4">
    <name type="scientific">Pelomonas cellulosilytica</name>
    <dbReference type="NCBI Taxonomy" id="2906762"/>
    <lineage>
        <taxon>Bacteria</taxon>
        <taxon>Pseudomonadati</taxon>
        <taxon>Pseudomonadota</taxon>
        <taxon>Betaproteobacteria</taxon>
        <taxon>Burkholderiales</taxon>
        <taxon>Sphaerotilaceae</taxon>
        <taxon>Roseateles</taxon>
    </lineage>
</organism>
<dbReference type="InterPro" id="IPR001387">
    <property type="entry name" value="Cro/C1-type_HTH"/>
</dbReference>
<comment type="caution">
    <text evidence="3">The sequence shown here is derived from an EMBL/GenBank/DDBJ whole genome shotgun (WGS) entry which is preliminary data.</text>
</comment>
<dbReference type="RefSeq" id="WP_233372039.1">
    <property type="nucleotide sequence ID" value="NZ_JAJTWU010000004.1"/>
</dbReference>
<protein>
    <submittedName>
        <fullName evidence="3">Helix-turn-helix domain-containing protein</fullName>
    </submittedName>
</protein>
<accession>A0ABS8XQL0</accession>
<proteinExistence type="predicted"/>
<dbReference type="InterPro" id="IPR010982">
    <property type="entry name" value="Lambda_DNA-bd_dom_sf"/>
</dbReference>
<dbReference type="InterPro" id="IPR050807">
    <property type="entry name" value="TransReg_Diox_bact_type"/>
</dbReference>
<gene>
    <name evidence="3" type="ORF">LXT13_11330</name>
</gene>
<dbReference type="Proteomes" id="UP001200741">
    <property type="component" value="Unassembled WGS sequence"/>
</dbReference>
<evidence type="ECO:0000256" key="1">
    <source>
        <dbReference type="ARBA" id="ARBA00023125"/>
    </source>
</evidence>
<evidence type="ECO:0000313" key="3">
    <source>
        <dbReference type="EMBL" id="MCE4555017.1"/>
    </source>
</evidence>
<dbReference type="PANTHER" id="PTHR46797">
    <property type="entry name" value="HTH-TYPE TRANSCRIPTIONAL REGULATOR"/>
    <property type="match status" value="1"/>
</dbReference>
<dbReference type="SMART" id="SM00530">
    <property type="entry name" value="HTH_XRE"/>
    <property type="match status" value="1"/>
</dbReference>
<sequence>MKTQKKPYQSARQRIAQNLVRVRGQVGISQEQLADLAGLHRTYVGHLEQLRRNPSVENIEKLAHALGVDILDLLAETAS</sequence>
<dbReference type="PROSITE" id="PS50943">
    <property type="entry name" value="HTH_CROC1"/>
    <property type="match status" value="1"/>
</dbReference>
<dbReference type="Pfam" id="PF01381">
    <property type="entry name" value="HTH_3"/>
    <property type="match status" value="1"/>
</dbReference>
<dbReference type="EMBL" id="JAJTWU010000004">
    <property type="protein sequence ID" value="MCE4555017.1"/>
    <property type="molecule type" value="Genomic_DNA"/>
</dbReference>
<reference evidence="3 4" key="1">
    <citation type="submission" date="2021-12" db="EMBL/GenBank/DDBJ databases">
        <title>Genome seq of P8.</title>
        <authorList>
            <person name="Seo T."/>
        </authorList>
    </citation>
    <scope>NUCLEOTIDE SEQUENCE [LARGE SCALE GENOMIC DNA]</scope>
    <source>
        <strain evidence="3 4">P8</strain>
    </source>
</reference>
<feature type="domain" description="HTH cro/C1-type" evidence="2">
    <location>
        <begin position="19"/>
        <end position="73"/>
    </location>
</feature>
<dbReference type="PANTHER" id="PTHR46797:SF1">
    <property type="entry name" value="METHYLPHOSPHONATE SYNTHASE"/>
    <property type="match status" value="1"/>
</dbReference>
<keyword evidence="1" id="KW-0238">DNA-binding</keyword>
<dbReference type="SUPFAM" id="SSF47413">
    <property type="entry name" value="lambda repressor-like DNA-binding domains"/>
    <property type="match status" value="1"/>
</dbReference>
<keyword evidence="4" id="KW-1185">Reference proteome</keyword>
<evidence type="ECO:0000259" key="2">
    <source>
        <dbReference type="PROSITE" id="PS50943"/>
    </source>
</evidence>
<dbReference type="Gene3D" id="1.10.260.40">
    <property type="entry name" value="lambda repressor-like DNA-binding domains"/>
    <property type="match status" value="1"/>
</dbReference>
<dbReference type="CDD" id="cd00093">
    <property type="entry name" value="HTH_XRE"/>
    <property type="match status" value="1"/>
</dbReference>
<name>A0ABS8XQL0_9BURK</name>
<evidence type="ECO:0000313" key="4">
    <source>
        <dbReference type="Proteomes" id="UP001200741"/>
    </source>
</evidence>